<comment type="function">
    <text evidence="6">The H protein shuttles the methylamine group of glycine from the P protein to the T protein.</text>
</comment>
<dbReference type="Proteomes" id="UP000265120">
    <property type="component" value="Chromosome 6"/>
</dbReference>
<dbReference type="GO" id="GO:0019464">
    <property type="term" value="P:glycine decarboxylation via glycine cleavage system"/>
    <property type="evidence" value="ECO:0007669"/>
    <property type="project" value="UniProtKB-UniRule"/>
</dbReference>
<dbReference type="NCBIfam" id="TIGR00527">
    <property type="entry name" value="gcvH"/>
    <property type="match status" value="1"/>
</dbReference>
<comment type="function">
    <text evidence="4">The glycine cleavage system catalyzes the degradation of glycine. The H protein (GCSH) shuttles the methylamine group of glycine from the P protein (GLDC) to the T protein (GCST). Has a pivotal role in the lipoylation of enzymes involved in cellular energetics such as the mitochondrial dihydrolipoyllysine-residue acetyltransferase component of pyruvate dehydrogenase complex (DLAT), and the mitochondrial dihydrolipoyllysine-residue succinyltransferase component of 2-oxoglutarate dehydrogenase complex (DLST).</text>
</comment>
<dbReference type="STRING" id="244447.ENSCSEP00000006380"/>
<dbReference type="InParanoid" id="A0A3P8V1N2"/>
<reference evidence="8" key="2">
    <citation type="submission" date="2025-08" db="UniProtKB">
        <authorList>
            <consortium name="Ensembl"/>
        </authorList>
    </citation>
    <scope>IDENTIFICATION</scope>
</reference>
<dbReference type="InterPro" id="IPR011053">
    <property type="entry name" value="Single_hybrid_motif"/>
</dbReference>
<dbReference type="GO" id="GO:0005739">
    <property type="term" value="C:mitochondrion"/>
    <property type="evidence" value="ECO:0007669"/>
    <property type="project" value="UniProtKB-SubCell"/>
</dbReference>
<evidence type="ECO:0000313" key="8">
    <source>
        <dbReference type="Ensembl" id="ENSCSEP00000006380.1"/>
    </source>
</evidence>
<evidence type="ECO:0000256" key="4">
    <source>
        <dbReference type="ARBA" id="ARBA00046240"/>
    </source>
</evidence>
<evidence type="ECO:0000259" key="7">
    <source>
        <dbReference type="PROSITE" id="PS50968"/>
    </source>
</evidence>
<protein>
    <recommendedName>
        <fullName evidence="6">Glycine cleavage system H protein</fullName>
    </recommendedName>
</protein>
<dbReference type="Gene3D" id="2.40.50.100">
    <property type="match status" value="1"/>
</dbReference>
<evidence type="ECO:0000313" key="9">
    <source>
        <dbReference type="Proteomes" id="UP000265120"/>
    </source>
</evidence>
<comment type="subunit">
    <text evidence="6">The glycine cleavage system is composed of four proteins: P, T, L and H.</text>
</comment>
<dbReference type="GeneTree" id="ENSGT00940000165999"/>
<reference evidence="8 9" key="1">
    <citation type="journal article" date="2014" name="Nat. Genet.">
        <title>Whole-genome sequence of a flatfish provides insights into ZW sex chromosome evolution and adaptation to a benthic lifestyle.</title>
        <authorList>
            <person name="Chen S."/>
            <person name="Zhang G."/>
            <person name="Shao C."/>
            <person name="Huang Q."/>
            <person name="Liu G."/>
            <person name="Zhang P."/>
            <person name="Song W."/>
            <person name="An N."/>
            <person name="Chalopin D."/>
            <person name="Volff J.N."/>
            <person name="Hong Y."/>
            <person name="Li Q."/>
            <person name="Sha Z."/>
            <person name="Zhou H."/>
            <person name="Xie M."/>
            <person name="Yu Q."/>
            <person name="Liu Y."/>
            <person name="Xiang H."/>
            <person name="Wang N."/>
            <person name="Wu K."/>
            <person name="Yang C."/>
            <person name="Zhou Q."/>
            <person name="Liao X."/>
            <person name="Yang L."/>
            <person name="Hu Q."/>
            <person name="Zhang J."/>
            <person name="Meng L."/>
            <person name="Jin L."/>
            <person name="Tian Y."/>
            <person name="Lian J."/>
            <person name="Yang J."/>
            <person name="Miao G."/>
            <person name="Liu S."/>
            <person name="Liang Z."/>
            <person name="Yan F."/>
            <person name="Li Y."/>
            <person name="Sun B."/>
            <person name="Zhang H."/>
            <person name="Zhang J."/>
            <person name="Zhu Y."/>
            <person name="Du M."/>
            <person name="Zhao Y."/>
            <person name="Schartl M."/>
            <person name="Tang Q."/>
            <person name="Wang J."/>
        </authorList>
    </citation>
    <scope>NUCLEOTIDE SEQUENCE</scope>
</reference>
<dbReference type="InterPro" id="IPR003016">
    <property type="entry name" value="2-oxoA_DH_lipoyl-BS"/>
</dbReference>
<dbReference type="PANTHER" id="PTHR11715:SF10">
    <property type="entry name" value="GLYCINE CLEAVAGE SYSTEM H PROTEIN"/>
    <property type="match status" value="1"/>
</dbReference>
<dbReference type="InterPro" id="IPR002930">
    <property type="entry name" value="GCV_H"/>
</dbReference>
<reference evidence="8" key="3">
    <citation type="submission" date="2025-09" db="UniProtKB">
        <authorList>
            <consortium name="Ensembl"/>
        </authorList>
    </citation>
    <scope>IDENTIFICATION</scope>
</reference>
<keyword evidence="9" id="KW-1185">Reference proteome</keyword>
<evidence type="ECO:0000256" key="1">
    <source>
        <dbReference type="ARBA" id="ARBA00009249"/>
    </source>
</evidence>
<dbReference type="PANTHER" id="PTHR11715">
    <property type="entry name" value="GLYCINE CLEAVAGE SYSTEM H PROTEIN"/>
    <property type="match status" value="1"/>
</dbReference>
<evidence type="ECO:0000256" key="6">
    <source>
        <dbReference type="RuleBase" id="RU364055"/>
    </source>
</evidence>
<keyword evidence="2 5" id="KW-0450">Lipoyl</keyword>
<dbReference type="Ensembl" id="ENSCSET00000006452.1">
    <property type="protein sequence ID" value="ENSCSEP00000006380.1"/>
    <property type="gene ID" value="ENSCSEG00000004126.1"/>
</dbReference>
<feature type="domain" description="Lipoyl-binding" evidence="7">
    <location>
        <begin position="65"/>
        <end position="151"/>
    </location>
</feature>
<dbReference type="GO" id="GO:0009249">
    <property type="term" value="P:protein lipoylation"/>
    <property type="evidence" value="ECO:0007669"/>
    <property type="project" value="TreeGrafter"/>
</dbReference>
<proteinExistence type="inferred from homology"/>
<dbReference type="InterPro" id="IPR017453">
    <property type="entry name" value="GCV_H_sub"/>
</dbReference>
<evidence type="ECO:0000256" key="5">
    <source>
        <dbReference type="PIRSR" id="PIRSR617453-50"/>
    </source>
</evidence>
<evidence type="ECO:0000256" key="2">
    <source>
        <dbReference type="ARBA" id="ARBA00022823"/>
    </source>
</evidence>
<dbReference type="AlphaFoldDB" id="A0A3P8V1N2"/>
<accession>A0A3P8V1N2</accession>
<dbReference type="NCBIfam" id="NF002270">
    <property type="entry name" value="PRK01202.1"/>
    <property type="match status" value="1"/>
</dbReference>
<dbReference type="PROSITE" id="PS50968">
    <property type="entry name" value="BIOTINYL_LIPOYL"/>
    <property type="match status" value="1"/>
</dbReference>
<keyword evidence="6" id="KW-0496">Mitochondrion</keyword>
<comment type="similarity">
    <text evidence="1 6">Belongs to the GcvH family.</text>
</comment>
<comment type="cofactor">
    <cofactor evidence="6">
        <name>(R)-lipoate</name>
        <dbReference type="ChEBI" id="CHEBI:83088"/>
    </cofactor>
    <text evidence="6">Binds 1 lipoyl cofactor covalently.</text>
</comment>
<comment type="subcellular location">
    <subcellularLocation>
        <location evidence="6">Mitochondrion</location>
    </subcellularLocation>
</comment>
<dbReference type="SUPFAM" id="SSF51230">
    <property type="entry name" value="Single hybrid motif"/>
    <property type="match status" value="1"/>
</dbReference>
<keyword evidence="3 6" id="KW-0809">Transit peptide</keyword>
<feature type="modified residue" description="N6-lipoyllysine" evidence="5">
    <location>
        <position position="110"/>
    </location>
</feature>
<dbReference type="Pfam" id="PF01597">
    <property type="entry name" value="GCV_H"/>
    <property type="match status" value="1"/>
</dbReference>
<sequence>ININWWAGGTGDVTTRLPLTGKNVIIRRPRWLPEYFSALCPPISLPLNLSSTTRHVSLCDRHQSFISVGNWHLVGGYPQEALGDVVYCELPEVGKKLAQQDEFGALESVKAASELYSPLTGEVVEVNEQLAEKPGLINKSCYKDGWLMKMTINDPAELDTLMTEAAYERFVRSMED</sequence>
<dbReference type="CDD" id="cd06848">
    <property type="entry name" value="GCS_H"/>
    <property type="match status" value="1"/>
</dbReference>
<dbReference type="InterPro" id="IPR000089">
    <property type="entry name" value="Biotin_lipoyl"/>
</dbReference>
<dbReference type="InterPro" id="IPR033753">
    <property type="entry name" value="GCV_H/Fam206"/>
</dbReference>
<evidence type="ECO:0000256" key="3">
    <source>
        <dbReference type="ARBA" id="ARBA00022946"/>
    </source>
</evidence>
<organism evidence="8 9">
    <name type="scientific">Cynoglossus semilaevis</name>
    <name type="common">Tongue sole</name>
    <dbReference type="NCBI Taxonomy" id="244447"/>
    <lineage>
        <taxon>Eukaryota</taxon>
        <taxon>Metazoa</taxon>
        <taxon>Chordata</taxon>
        <taxon>Craniata</taxon>
        <taxon>Vertebrata</taxon>
        <taxon>Euteleostomi</taxon>
        <taxon>Actinopterygii</taxon>
        <taxon>Neopterygii</taxon>
        <taxon>Teleostei</taxon>
        <taxon>Neoteleostei</taxon>
        <taxon>Acanthomorphata</taxon>
        <taxon>Carangaria</taxon>
        <taxon>Pleuronectiformes</taxon>
        <taxon>Pleuronectoidei</taxon>
        <taxon>Cynoglossidae</taxon>
        <taxon>Cynoglossinae</taxon>
        <taxon>Cynoglossus</taxon>
    </lineage>
</organism>
<name>A0A3P8V1N2_CYNSE</name>
<dbReference type="PROSITE" id="PS00189">
    <property type="entry name" value="LIPOYL"/>
    <property type="match status" value="1"/>
</dbReference>
<dbReference type="GO" id="GO:0005960">
    <property type="term" value="C:glycine cleavage complex"/>
    <property type="evidence" value="ECO:0007669"/>
    <property type="project" value="UniProtKB-UniRule"/>
</dbReference>